<dbReference type="SUPFAM" id="SSF46689">
    <property type="entry name" value="Homeodomain-like"/>
    <property type="match status" value="1"/>
</dbReference>
<dbReference type="SMART" id="SM00389">
    <property type="entry name" value="HOX"/>
    <property type="match status" value="1"/>
</dbReference>
<evidence type="ECO:0000259" key="8">
    <source>
        <dbReference type="PROSITE" id="PS50071"/>
    </source>
</evidence>
<evidence type="ECO:0000313" key="9">
    <source>
        <dbReference type="EMBL" id="KAK2158394.1"/>
    </source>
</evidence>
<dbReference type="GO" id="GO:0000978">
    <property type="term" value="F:RNA polymerase II cis-regulatory region sequence-specific DNA binding"/>
    <property type="evidence" value="ECO:0007669"/>
    <property type="project" value="TreeGrafter"/>
</dbReference>
<dbReference type="InterPro" id="IPR050394">
    <property type="entry name" value="Homeobox_NK-like"/>
</dbReference>
<dbReference type="Pfam" id="PF00046">
    <property type="entry name" value="Homeodomain"/>
    <property type="match status" value="1"/>
</dbReference>
<proteinExistence type="predicted"/>
<comment type="caution">
    <text evidence="9">The sequence shown here is derived from an EMBL/GenBank/DDBJ whole genome shotgun (WGS) entry which is preliminary data.</text>
</comment>
<dbReference type="InterPro" id="IPR001356">
    <property type="entry name" value="HD"/>
</dbReference>
<dbReference type="CDD" id="cd00086">
    <property type="entry name" value="homeodomain"/>
    <property type="match status" value="1"/>
</dbReference>
<dbReference type="GO" id="GO:0030154">
    <property type="term" value="P:cell differentiation"/>
    <property type="evidence" value="ECO:0007669"/>
    <property type="project" value="TreeGrafter"/>
</dbReference>
<gene>
    <name evidence="9" type="ORF">LSH36_171g04012</name>
</gene>
<dbReference type="PROSITE" id="PS50071">
    <property type="entry name" value="HOMEOBOX_2"/>
    <property type="match status" value="1"/>
</dbReference>
<dbReference type="EMBL" id="JAODUP010000171">
    <property type="protein sequence ID" value="KAK2158394.1"/>
    <property type="molecule type" value="Genomic_DNA"/>
</dbReference>
<protein>
    <recommendedName>
        <fullName evidence="8">Homeobox domain-containing protein</fullName>
    </recommendedName>
</protein>
<feature type="compositionally biased region" description="Polar residues" evidence="7">
    <location>
        <begin position="399"/>
        <end position="422"/>
    </location>
</feature>
<dbReference type="PRINTS" id="PR00024">
    <property type="entry name" value="HOMEOBOX"/>
</dbReference>
<keyword evidence="2 5" id="KW-0238">DNA-binding</keyword>
<name>A0AAD9N8U9_9ANNE</name>
<feature type="DNA-binding region" description="Homeobox" evidence="5">
    <location>
        <begin position="268"/>
        <end position="327"/>
    </location>
</feature>
<feature type="compositionally biased region" description="Low complexity" evidence="7">
    <location>
        <begin position="105"/>
        <end position="117"/>
    </location>
</feature>
<evidence type="ECO:0000256" key="6">
    <source>
        <dbReference type="RuleBase" id="RU000682"/>
    </source>
</evidence>
<dbReference type="InterPro" id="IPR020479">
    <property type="entry name" value="HD_metazoa"/>
</dbReference>
<dbReference type="InterPro" id="IPR017970">
    <property type="entry name" value="Homeobox_CS"/>
</dbReference>
<feature type="compositionally biased region" description="Basic and acidic residues" evidence="7">
    <location>
        <begin position="193"/>
        <end position="236"/>
    </location>
</feature>
<feature type="region of interest" description="Disordered" evidence="7">
    <location>
        <begin position="476"/>
        <end position="514"/>
    </location>
</feature>
<comment type="subcellular location">
    <subcellularLocation>
        <location evidence="1 5 6">Nucleus</location>
    </subcellularLocation>
</comment>
<accession>A0AAD9N8U9</accession>
<feature type="compositionally biased region" description="Basic and acidic residues" evidence="7">
    <location>
        <begin position="257"/>
        <end position="266"/>
    </location>
</feature>
<evidence type="ECO:0000313" key="10">
    <source>
        <dbReference type="Proteomes" id="UP001208570"/>
    </source>
</evidence>
<dbReference type="Proteomes" id="UP001208570">
    <property type="component" value="Unassembled WGS sequence"/>
</dbReference>
<evidence type="ECO:0000256" key="5">
    <source>
        <dbReference type="PROSITE-ProRule" id="PRU00108"/>
    </source>
</evidence>
<evidence type="ECO:0000256" key="1">
    <source>
        <dbReference type="ARBA" id="ARBA00004123"/>
    </source>
</evidence>
<feature type="region of interest" description="Disordered" evidence="7">
    <location>
        <begin position="98"/>
        <end position="159"/>
    </location>
</feature>
<evidence type="ECO:0000256" key="3">
    <source>
        <dbReference type="ARBA" id="ARBA00023155"/>
    </source>
</evidence>
<dbReference type="GO" id="GO:0000981">
    <property type="term" value="F:DNA-binding transcription factor activity, RNA polymerase II-specific"/>
    <property type="evidence" value="ECO:0007669"/>
    <property type="project" value="InterPro"/>
</dbReference>
<keyword evidence="3 5" id="KW-0371">Homeobox</keyword>
<keyword evidence="10" id="KW-1185">Reference proteome</keyword>
<evidence type="ECO:0000256" key="7">
    <source>
        <dbReference type="SAM" id="MobiDB-lite"/>
    </source>
</evidence>
<dbReference type="AlphaFoldDB" id="A0AAD9N8U9"/>
<feature type="compositionally biased region" description="Low complexity" evidence="7">
    <location>
        <begin position="448"/>
        <end position="461"/>
    </location>
</feature>
<keyword evidence="4 5" id="KW-0539">Nucleus</keyword>
<evidence type="ECO:0000256" key="2">
    <source>
        <dbReference type="ARBA" id="ARBA00023125"/>
    </source>
</evidence>
<feature type="compositionally biased region" description="Low complexity" evidence="7">
    <location>
        <begin position="480"/>
        <end position="505"/>
    </location>
</feature>
<feature type="compositionally biased region" description="Low complexity" evidence="7">
    <location>
        <begin position="237"/>
        <end position="247"/>
    </location>
</feature>
<evidence type="ECO:0000256" key="4">
    <source>
        <dbReference type="ARBA" id="ARBA00023242"/>
    </source>
</evidence>
<feature type="domain" description="Homeobox" evidence="8">
    <location>
        <begin position="266"/>
        <end position="326"/>
    </location>
</feature>
<organism evidence="9 10">
    <name type="scientific">Paralvinella palmiformis</name>
    <dbReference type="NCBI Taxonomy" id="53620"/>
    <lineage>
        <taxon>Eukaryota</taxon>
        <taxon>Metazoa</taxon>
        <taxon>Spiralia</taxon>
        <taxon>Lophotrochozoa</taxon>
        <taxon>Annelida</taxon>
        <taxon>Polychaeta</taxon>
        <taxon>Sedentaria</taxon>
        <taxon>Canalipalpata</taxon>
        <taxon>Terebellida</taxon>
        <taxon>Terebelliformia</taxon>
        <taxon>Alvinellidae</taxon>
        <taxon>Paralvinella</taxon>
    </lineage>
</organism>
<feature type="region of interest" description="Disordered" evidence="7">
    <location>
        <begin position="184"/>
        <end position="272"/>
    </location>
</feature>
<dbReference type="PANTHER" id="PTHR24340:SF70">
    <property type="entry name" value="NK7.1, ISOFORM A"/>
    <property type="match status" value="1"/>
</dbReference>
<sequence>MAMERQVPFSGLQPSPFGPALTPHPGYAHPHPAAHIYPAGYFIATTTNAAAVATFQLATAAASCYPGLLFDRAGTWHEHVYKPAPKSTPYSIDDILGNRIRDCSDSPGSPSGTDSSGYLRTPPRLGTARESPSGQMSPPRYQGAMIRDASPDRSSIYVRRNPASPTISFRSRGYVNGIDGVLDFSTKSHKKSGREDDAESRLEKRKRIDDDVSGHKQIKRESEDRNNNTSSDEHGADSSSSSSTSSCHGGGGSASDGKNDDKDEKNKKKKARTTFTGRQIFELEKQFEQKKYLSSSERAEMAALLNVTETQVKIWFQNRRTKWKKQENISNAEAAEFKIGGERHIDTIRQRQAAAAAKVLTSATNMAAVSASSIGLSVVCSPRSPNTAGHDGRADVIKDSTNPASGHVTNFVTSVASQQQHQPVGPHSKGDKGDCYVVNDDGNPNELPVSSGSEPSVHSPSDCLVQSVPLQLTTAKVTCSSPSPDSSTSAKRIIPSSSVSPAPSAGRDGASVTSPEIHIQVKHNGVESETEHDCTRTVNGLSADRQENLISTSSTEKPVIDITNTPEVKTLH</sequence>
<reference evidence="9" key="1">
    <citation type="journal article" date="2023" name="Mol. Biol. Evol.">
        <title>Third-Generation Sequencing Reveals the Adaptive Role of the Epigenome in Three Deep-Sea Polychaetes.</title>
        <authorList>
            <person name="Perez M."/>
            <person name="Aroh O."/>
            <person name="Sun Y."/>
            <person name="Lan Y."/>
            <person name="Juniper S.K."/>
            <person name="Young C.R."/>
            <person name="Angers B."/>
            <person name="Qian P.Y."/>
        </authorList>
    </citation>
    <scope>NUCLEOTIDE SEQUENCE</scope>
    <source>
        <strain evidence="9">P08H-3</strain>
    </source>
</reference>
<dbReference type="PANTHER" id="PTHR24340">
    <property type="entry name" value="HOMEOBOX PROTEIN NKX"/>
    <property type="match status" value="1"/>
</dbReference>
<dbReference type="PROSITE" id="PS00027">
    <property type="entry name" value="HOMEOBOX_1"/>
    <property type="match status" value="1"/>
</dbReference>
<dbReference type="Gene3D" id="1.10.10.60">
    <property type="entry name" value="Homeodomain-like"/>
    <property type="match status" value="1"/>
</dbReference>
<feature type="region of interest" description="Disordered" evidence="7">
    <location>
        <begin position="385"/>
        <end position="462"/>
    </location>
</feature>
<dbReference type="InterPro" id="IPR009057">
    <property type="entry name" value="Homeodomain-like_sf"/>
</dbReference>
<dbReference type="GO" id="GO:0005634">
    <property type="term" value="C:nucleus"/>
    <property type="evidence" value="ECO:0007669"/>
    <property type="project" value="UniProtKB-SubCell"/>
</dbReference>